<name>A0ABP4WH48_9MICO</name>
<dbReference type="SUPFAM" id="SSF53383">
    <property type="entry name" value="PLP-dependent transferases"/>
    <property type="match status" value="1"/>
</dbReference>
<evidence type="ECO:0000313" key="8">
    <source>
        <dbReference type="Proteomes" id="UP001501475"/>
    </source>
</evidence>
<keyword evidence="4" id="KW-0456">Lyase</keyword>
<gene>
    <name evidence="7" type="ORF">GCM10009810_13080</name>
</gene>
<dbReference type="InterPro" id="IPR015422">
    <property type="entry name" value="PyrdxlP-dep_Trfase_small"/>
</dbReference>
<keyword evidence="8" id="KW-1185">Reference proteome</keyword>
<dbReference type="PANTHER" id="PTHR43525">
    <property type="entry name" value="PROTEIN MALY"/>
    <property type="match status" value="1"/>
</dbReference>
<dbReference type="Pfam" id="PF00155">
    <property type="entry name" value="Aminotran_1_2"/>
    <property type="match status" value="1"/>
</dbReference>
<dbReference type="Proteomes" id="UP001501475">
    <property type="component" value="Unassembled WGS sequence"/>
</dbReference>
<evidence type="ECO:0000256" key="1">
    <source>
        <dbReference type="ARBA" id="ARBA00001933"/>
    </source>
</evidence>
<comment type="similarity">
    <text evidence="5">Belongs to the class-II pyridoxal-phosphate-dependent aminotransferase family. MalY/PatB cystathionine beta-lyase subfamily.</text>
</comment>
<evidence type="ECO:0000259" key="6">
    <source>
        <dbReference type="Pfam" id="PF00155"/>
    </source>
</evidence>
<dbReference type="Gene3D" id="3.90.1150.10">
    <property type="entry name" value="Aspartate Aminotransferase, domain 1"/>
    <property type="match status" value="1"/>
</dbReference>
<protein>
    <recommendedName>
        <fullName evidence="2">cysteine-S-conjugate beta-lyase</fullName>
        <ecNumber evidence="2">4.4.1.13</ecNumber>
    </recommendedName>
</protein>
<sequence length="385" mass="41761">MSERILDLDLAALRERTSAKWTAYPPDVIPAWVAEMDVRLAPEVRSALGAALDLGDTGYPTAPTYTSAFVDFAHRHWGWAVAPELTRLAPDVMMGILLLLLKVTDEGDSVVINDPVYPPFDHFPRLAGRQVLRAELTVDDRLDLQTLESAFAAATRTGRRAAYLLCSPHNPTGTVHDVEELSALARLAHRYGVTVISDEIHAPIVYAPSTFVPHLTVPMTEGAFAVHSAAKTFSLAGLKAGMLVGGSDGAAVLQQLAHGPNASLSGVIAQSTAWVHGDAWLARLLAELDENRRLVVEQLARDLPEITVRMPAATYLMWLDCRALELAEDPAAFFLDRARVALNSGPTFGPRGSGHVRLNIATSPAILGEIVDRLTASVRERSRHR</sequence>
<dbReference type="InterPro" id="IPR004839">
    <property type="entry name" value="Aminotransferase_I/II_large"/>
</dbReference>
<keyword evidence="3" id="KW-0663">Pyridoxal phosphate</keyword>
<keyword evidence="7" id="KW-0032">Aminotransferase</keyword>
<organism evidence="7 8">
    <name type="scientific">Nostocoides vanveenii</name>
    <dbReference type="NCBI Taxonomy" id="330835"/>
    <lineage>
        <taxon>Bacteria</taxon>
        <taxon>Bacillati</taxon>
        <taxon>Actinomycetota</taxon>
        <taxon>Actinomycetes</taxon>
        <taxon>Micrococcales</taxon>
        <taxon>Intrasporangiaceae</taxon>
        <taxon>Nostocoides</taxon>
    </lineage>
</organism>
<evidence type="ECO:0000313" key="7">
    <source>
        <dbReference type="EMBL" id="GAA1754671.1"/>
    </source>
</evidence>
<proteinExistence type="inferred from homology"/>
<evidence type="ECO:0000256" key="2">
    <source>
        <dbReference type="ARBA" id="ARBA00012224"/>
    </source>
</evidence>
<keyword evidence="7" id="KW-0808">Transferase</keyword>
<comment type="cofactor">
    <cofactor evidence="1">
        <name>pyridoxal 5'-phosphate</name>
        <dbReference type="ChEBI" id="CHEBI:597326"/>
    </cofactor>
</comment>
<dbReference type="EC" id="4.4.1.13" evidence="2"/>
<dbReference type="GO" id="GO:0008483">
    <property type="term" value="F:transaminase activity"/>
    <property type="evidence" value="ECO:0007669"/>
    <property type="project" value="UniProtKB-KW"/>
</dbReference>
<dbReference type="InterPro" id="IPR051798">
    <property type="entry name" value="Class-II_PLP-Dep_Aminotrans"/>
</dbReference>
<dbReference type="Gene3D" id="3.40.640.10">
    <property type="entry name" value="Type I PLP-dependent aspartate aminotransferase-like (Major domain)"/>
    <property type="match status" value="1"/>
</dbReference>
<comment type="caution">
    <text evidence="7">The sequence shown here is derived from an EMBL/GenBank/DDBJ whole genome shotgun (WGS) entry which is preliminary data.</text>
</comment>
<dbReference type="EMBL" id="BAAAPN010000034">
    <property type="protein sequence ID" value="GAA1754671.1"/>
    <property type="molecule type" value="Genomic_DNA"/>
</dbReference>
<evidence type="ECO:0000256" key="4">
    <source>
        <dbReference type="ARBA" id="ARBA00023239"/>
    </source>
</evidence>
<feature type="domain" description="Aminotransferase class I/classII large" evidence="6">
    <location>
        <begin position="62"/>
        <end position="374"/>
    </location>
</feature>
<dbReference type="CDD" id="cd00609">
    <property type="entry name" value="AAT_like"/>
    <property type="match status" value="1"/>
</dbReference>
<evidence type="ECO:0000256" key="5">
    <source>
        <dbReference type="ARBA" id="ARBA00037974"/>
    </source>
</evidence>
<dbReference type="InterPro" id="IPR015424">
    <property type="entry name" value="PyrdxlP-dep_Trfase"/>
</dbReference>
<evidence type="ECO:0000256" key="3">
    <source>
        <dbReference type="ARBA" id="ARBA00022898"/>
    </source>
</evidence>
<reference evidence="8" key="1">
    <citation type="journal article" date="2019" name="Int. J. Syst. Evol. Microbiol.">
        <title>The Global Catalogue of Microorganisms (GCM) 10K type strain sequencing project: providing services to taxonomists for standard genome sequencing and annotation.</title>
        <authorList>
            <consortium name="The Broad Institute Genomics Platform"/>
            <consortium name="The Broad Institute Genome Sequencing Center for Infectious Disease"/>
            <person name="Wu L."/>
            <person name="Ma J."/>
        </authorList>
    </citation>
    <scope>NUCLEOTIDE SEQUENCE [LARGE SCALE GENOMIC DNA]</scope>
    <source>
        <strain evidence="8">JCM 15591</strain>
    </source>
</reference>
<dbReference type="InterPro" id="IPR015421">
    <property type="entry name" value="PyrdxlP-dep_Trfase_major"/>
</dbReference>
<dbReference type="RefSeq" id="WP_344063817.1">
    <property type="nucleotide sequence ID" value="NZ_BAAAPN010000034.1"/>
</dbReference>
<accession>A0ABP4WH48</accession>
<dbReference type="PANTHER" id="PTHR43525:SF2">
    <property type="entry name" value="CYSTATHIONINE BETA-LYASE-RELATED"/>
    <property type="match status" value="1"/>
</dbReference>